<proteinExistence type="inferred from homology"/>
<dbReference type="PROSITE" id="PS00972">
    <property type="entry name" value="USP_1"/>
    <property type="match status" value="1"/>
</dbReference>
<dbReference type="InterPro" id="IPR038765">
    <property type="entry name" value="Papain-like_cys_pep_sf"/>
</dbReference>
<feature type="domain" description="Ubiquitin-like" evidence="9">
    <location>
        <begin position="16"/>
        <end position="69"/>
    </location>
</feature>
<keyword evidence="3 7" id="KW-0645">Protease</keyword>
<feature type="compositionally biased region" description="Low complexity" evidence="8">
    <location>
        <begin position="408"/>
        <end position="422"/>
    </location>
</feature>
<dbReference type="EMBL" id="BRXU01000009">
    <property type="protein sequence ID" value="GLC54159.1"/>
    <property type="molecule type" value="Genomic_DNA"/>
</dbReference>
<feature type="region of interest" description="Disordered" evidence="8">
    <location>
        <begin position="373"/>
        <end position="425"/>
    </location>
</feature>
<dbReference type="PROSITE" id="PS50053">
    <property type="entry name" value="UBIQUITIN_2"/>
    <property type="match status" value="1"/>
</dbReference>
<keyword evidence="5 7" id="KW-0378">Hydrolase</keyword>
<dbReference type="InterPro" id="IPR019954">
    <property type="entry name" value="Ubiquitin_CS"/>
</dbReference>
<evidence type="ECO:0000256" key="4">
    <source>
        <dbReference type="ARBA" id="ARBA00022786"/>
    </source>
</evidence>
<evidence type="ECO:0000256" key="8">
    <source>
        <dbReference type="SAM" id="MobiDB-lite"/>
    </source>
</evidence>
<dbReference type="SUPFAM" id="SSF54236">
    <property type="entry name" value="Ubiquitin-like"/>
    <property type="match status" value="1"/>
</dbReference>
<dbReference type="InterPro" id="IPR001394">
    <property type="entry name" value="Peptidase_C19_UCH"/>
</dbReference>
<dbReference type="GO" id="GO:0016579">
    <property type="term" value="P:protein deubiquitination"/>
    <property type="evidence" value="ECO:0007669"/>
    <property type="project" value="InterPro"/>
</dbReference>
<dbReference type="GO" id="GO:0070628">
    <property type="term" value="F:proteasome binding"/>
    <property type="evidence" value="ECO:0007669"/>
    <property type="project" value="TreeGrafter"/>
</dbReference>
<evidence type="ECO:0000313" key="11">
    <source>
        <dbReference type="EMBL" id="GLC54159.1"/>
    </source>
</evidence>
<dbReference type="GO" id="GO:0043161">
    <property type="term" value="P:proteasome-mediated ubiquitin-dependent protein catabolic process"/>
    <property type="evidence" value="ECO:0007669"/>
    <property type="project" value="InterPro"/>
</dbReference>
<keyword evidence="4 7" id="KW-0833">Ubl conjugation pathway</keyword>
<dbReference type="PANTHER" id="PTHR43982:SF1">
    <property type="entry name" value="UBIQUITIN CARBOXYL-TERMINAL HYDROLASE 14"/>
    <property type="match status" value="1"/>
</dbReference>
<dbReference type="Pfam" id="PF00240">
    <property type="entry name" value="ubiquitin"/>
    <property type="match status" value="1"/>
</dbReference>
<organism evidence="11 12">
    <name type="scientific">Pleodorina starrii</name>
    <dbReference type="NCBI Taxonomy" id="330485"/>
    <lineage>
        <taxon>Eukaryota</taxon>
        <taxon>Viridiplantae</taxon>
        <taxon>Chlorophyta</taxon>
        <taxon>core chlorophytes</taxon>
        <taxon>Chlorophyceae</taxon>
        <taxon>CS clade</taxon>
        <taxon>Chlamydomonadales</taxon>
        <taxon>Volvocaceae</taxon>
        <taxon>Pleodorina</taxon>
    </lineage>
</organism>
<dbReference type="InterPro" id="IPR018200">
    <property type="entry name" value="USP_CS"/>
</dbReference>
<dbReference type="EC" id="3.4.19.12" evidence="7"/>
<evidence type="ECO:0000256" key="5">
    <source>
        <dbReference type="ARBA" id="ARBA00022801"/>
    </source>
</evidence>
<keyword evidence="12" id="KW-1185">Reference proteome</keyword>
<comment type="caution">
    <text evidence="11">The sequence shown here is derived from an EMBL/GenBank/DDBJ whole genome shotgun (WGS) entry which is preliminary data.</text>
</comment>
<feature type="domain" description="USP" evidence="10">
    <location>
        <begin position="120"/>
        <end position="496"/>
    </location>
</feature>
<dbReference type="Proteomes" id="UP001165080">
    <property type="component" value="Unassembled WGS sequence"/>
</dbReference>
<dbReference type="OrthoDB" id="333239at2759"/>
<dbReference type="InterPro" id="IPR029071">
    <property type="entry name" value="Ubiquitin-like_domsf"/>
</dbReference>
<dbReference type="GO" id="GO:0004843">
    <property type="term" value="F:cysteine-type deubiquitinase activity"/>
    <property type="evidence" value="ECO:0007669"/>
    <property type="project" value="UniProtKB-UniRule"/>
</dbReference>
<dbReference type="Pfam" id="PF00443">
    <property type="entry name" value="UCH"/>
    <property type="match status" value="1"/>
</dbReference>
<dbReference type="Gene3D" id="3.90.70.10">
    <property type="entry name" value="Cysteine proteinases"/>
    <property type="match status" value="1"/>
</dbReference>
<dbReference type="SMART" id="SM00213">
    <property type="entry name" value="UBQ"/>
    <property type="match status" value="1"/>
</dbReference>
<dbReference type="InterPro" id="IPR028889">
    <property type="entry name" value="USP"/>
</dbReference>
<dbReference type="Gene3D" id="3.10.20.90">
    <property type="entry name" value="Phosphatidylinositol 3-kinase Catalytic Subunit, Chain A, domain 1"/>
    <property type="match status" value="1"/>
</dbReference>
<dbReference type="CDD" id="cd16104">
    <property type="entry name" value="Ubl_USP14_like"/>
    <property type="match status" value="1"/>
</dbReference>
<dbReference type="PROSITE" id="PS00299">
    <property type="entry name" value="UBIQUITIN_1"/>
    <property type="match status" value="1"/>
</dbReference>
<sequence>MTQTAGKRPAEDMAQVKLNVKWGKETYNDVEANMSQSPLVFKSQLFALTGVPPDRQKVMIKGALLKDDEWGKAVPKDGMTIMLMGSAEAVSVEAPKNIPKFVEDLPESEQEHLETKRFGAGLHNLGNTCYMNSTVQCMFAVQPLREALYAKAPGSGGDPTGRLVAATAELFKDLETGGAPFPPYAFLMALRAKFPQFAQQVSGVYAQQDAEECWTNVMYALREKVKDDAGTAVVDKLFGIPTRLTLKTDESAEEFTEDGMSYTLKVNIEDKTAHVSEGVAVGLREERERNSAELGRTVLFRGATTLTGLPPYLTLQMMRFFFRRDNGQKAKILKKIPFSLEFDAFEFCSEALKKELEAPRAAYKEAQDREIEARKLAKKGPGAAAAPAPAAASSGADVDMKDAGGAGEASTSAPAPSSSGPTKKAMTGKYELVGVVTHKGRTADSGHYVAWVKQPTDGTWVCFDDEKLTVRSQEEVLALSGGGDWHMAYLLLYRAVMADVPVEGAAGAAQEGKGVAEGAAAPAAMEAEGGGASA</sequence>
<dbReference type="AlphaFoldDB" id="A0A9W6BL87"/>
<evidence type="ECO:0000259" key="10">
    <source>
        <dbReference type="PROSITE" id="PS50235"/>
    </source>
</evidence>
<evidence type="ECO:0000256" key="1">
    <source>
        <dbReference type="ARBA" id="ARBA00000707"/>
    </source>
</evidence>
<evidence type="ECO:0000256" key="3">
    <source>
        <dbReference type="ARBA" id="ARBA00022670"/>
    </source>
</evidence>
<feature type="compositionally biased region" description="Low complexity" evidence="8">
    <location>
        <begin position="379"/>
        <end position="396"/>
    </location>
</feature>
<comment type="catalytic activity">
    <reaction evidence="1 7">
        <text>Thiol-dependent hydrolysis of ester, thioester, amide, peptide and isopeptide bonds formed by the C-terminal Gly of ubiquitin (a 76-residue protein attached to proteins as an intracellular targeting signal).</text>
        <dbReference type="EC" id="3.4.19.12"/>
    </reaction>
</comment>
<protein>
    <recommendedName>
        <fullName evidence="7">Ubiquitin carboxyl-terminal hydrolase</fullName>
        <ecNumber evidence="7">3.4.19.12</ecNumber>
    </recommendedName>
</protein>
<evidence type="ECO:0000256" key="6">
    <source>
        <dbReference type="ARBA" id="ARBA00022807"/>
    </source>
</evidence>
<gene>
    <name evidence="11" type="primary">PLEST001646</name>
    <name evidence="11" type="ORF">PLESTB_000830100</name>
</gene>
<evidence type="ECO:0000313" key="12">
    <source>
        <dbReference type="Proteomes" id="UP001165080"/>
    </source>
</evidence>
<dbReference type="InterPro" id="IPR044635">
    <property type="entry name" value="UBP14-like"/>
</dbReference>
<keyword evidence="6 7" id="KW-0788">Thiol protease</keyword>
<reference evidence="11 12" key="1">
    <citation type="journal article" date="2023" name="Commun. Biol.">
        <title>Reorganization of the ancestral sex-determining regions during the evolution of trioecy in Pleodorina starrii.</title>
        <authorList>
            <person name="Takahashi K."/>
            <person name="Suzuki S."/>
            <person name="Kawai-Toyooka H."/>
            <person name="Yamamoto K."/>
            <person name="Hamaji T."/>
            <person name="Ootsuki R."/>
            <person name="Yamaguchi H."/>
            <person name="Kawachi M."/>
            <person name="Higashiyama T."/>
            <person name="Nozaki H."/>
        </authorList>
    </citation>
    <scope>NUCLEOTIDE SEQUENCE [LARGE SCALE GENOMIC DNA]</scope>
    <source>
        <strain evidence="11 12">NIES-4479</strain>
    </source>
</reference>
<evidence type="ECO:0000256" key="7">
    <source>
        <dbReference type="RuleBase" id="RU366025"/>
    </source>
</evidence>
<dbReference type="FunFam" id="3.10.20.90:FF:000119">
    <property type="entry name" value="Ubiquitin carboxyl-terminal hydrolase 14"/>
    <property type="match status" value="1"/>
</dbReference>
<dbReference type="SUPFAM" id="SSF54001">
    <property type="entry name" value="Cysteine proteinases"/>
    <property type="match status" value="1"/>
</dbReference>
<name>A0A9W6BL87_9CHLO</name>
<dbReference type="InterPro" id="IPR000626">
    <property type="entry name" value="Ubiquitin-like_dom"/>
</dbReference>
<evidence type="ECO:0000259" key="9">
    <source>
        <dbReference type="PROSITE" id="PS50053"/>
    </source>
</evidence>
<dbReference type="GO" id="GO:0061136">
    <property type="term" value="P:regulation of proteasomal protein catabolic process"/>
    <property type="evidence" value="ECO:0007669"/>
    <property type="project" value="TreeGrafter"/>
</dbReference>
<comment type="function">
    <text evidence="7">Recognizes and hydrolyzes the peptide bond at the C-terminal Gly of ubiquitin. Involved in the processing of poly-ubiquitin precursors as well as that of ubiquitinated proteins.</text>
</comment>
<evidence type="ECO:0000256" key="2">
    <source>
        <dbReference type="ARBA" id="ARBA00009085"/>
    </source>
</evidence>
<comment type="similarity">
    <text evidence="2 7">Belongs to the peptidase C19 family.</text>
</comment>
<dbReference type="PANTHER" id="PTHR43982">
    <property type="entry name" value="UBIQUITIN CARBOXYL-TERMINAL HYDROLASE"/>
    <property type="match status" value="1"/>
</dbReference>
<accession>A0A9W6BL87</accession>
<dbReference type="PROSITE" id="PS00973">
    <property type="entry name" value="USP_2"/>
    <property type="match status" value="1"/>
</dbReference>
<dbReference type="PROSITE" id="PS50235">
    <property type="entry name" value="USP_3"/>
    <property type="match status" value="1"/>
</dbReference>